<dbReference type="AlphaFoldDB" id="A0A3D5Q8V7"/>
<evidence type="ECO:0000256" key="2">
    <source>
        <dbReference type="HAMAP-Rule" id="MF_00984"/>
    </source>
</evidence>
<reference evidence="5 6" key="1">
    <citation type="journal article" date="2018" name="Nat. Biotechnol.">
        <title>A standardized bacterial taxonomy based on genome phylogeny substantially revises the tree of life.</title>
        <authorList>
            <person name="Parks D.H."/>
            <person name="Chuvochina M."/>
            <person name="Waite D.W."/>
            <person name="Rinke C."/>
            <person name="Skarshewski A."/>
            <person name="Chaumeil P.A."/>
            <person name="Hugenholtz P."/>
        </authorList>
    </citation>
    <scope>NUCLEOTIDE SEQUENCE [LARGE SCALE GENOMIC DNA]</scope>
    <source>
        <strain evidence="5">UBA8672</strain>
    </source>
</reference>
<proteinExistence type="inferred from homology"/>
<evidence type="ECO:0000256" key="4">
    <source>
        <dbReference type="SAM" id="MobiDB-lite"/>
    </source>
</evidence>
<dbReference type="Pfam" id="PF00436">
    <property type="entry name" value="SSB"/>
    <property type="match status" value="1"/>
</dbReference>
<dbReference type="PANTHER" id="PTHR10302">
    <property type="entry name" value="SINGLE-STRANDED DNA-BINDING PROTEIN"/>
    <property type="match status" value="1"/>
</dbReference>
<sequence length="144" mass="16069">MGFLNKVILLGNVTRNPEVRYIPGSGTPVAKFGLAVNRRYKSGDEYKDETLFIDISAFARLAEITGEYVTKGMPLLVEGRLTFRTWEQDGVKRSKHEIVAENIQMISRPSGQSDRSEGTASSENSQITDNYSGNDTMDENDIPF</sequence>
<evidence type="ECO:0000313" key="6">
    <source>
        <dbReference type="Proteomes" id="UP000262325"/>
    </source>
</evidence>
<dbReference type="SUPFAM" id="SSF50249">
    <property type="entry name" value="Nucleic acid-binding proteins"/>
    <property type="match status" value="1"/>
</dbReference>
<dbReference type="PANTHER" id="PTHR10302:SF27">
    <property type="entry name" value="SINGLE-STRANDED DNA-BINDING PROTEIN"/>
    <property type="match status" value="1"/>
</dbReference>
<accession>A0A3D5Q8V7</accession>
<evidence type="ECO:0000256" key="1">
    <source>
        <dbReference type="ARBA" id="ARBA00023125"/>
    </source>
</evidence>
<dbReference type="NCBIfam" id="TIGR00621">
    <property type="entry name" value="ssb"/>
    <property type="match status" value="1"/>
</dbReference>
<feature type="compositionally biased region" description="Polar residues" evidence="4">
    <location>
        <begin position="104"/>
        <end position="135"/>
    </location>
</feature>
<dbReference type="InterPro" id="IPR000424">
    <property type="entry name" value="Primosome_PriB/ssb"/>
</dbReference>
<dbReference type="Proteomes" id="UP000262325">
    <property type="component" value="Unassembled WGS sequence"/>
</dbReference>
<comment type="caution">
    <text evidence="5">The sequence shown here is derived from an EMBL/GenBank/DDBJ whole genome shotgun (WGS) entry which is preliminary data.</text>
</comment>
<name>A0A3D5Q8V7_FLESI</name>
<dbReference type="PIRSF" id="PIRSF002070">
    <property type="entry name" value="SSB"/>
    <property type="match status" value="1"/>
</dbReference>
<dbReference type="EMBL" id="DPPF01000022">
    <property type="protein sequence ID" value="HCW92257.1"/>
    <property type="molecule type" value="Genomic_DNA"/>
</dbReference>
<dbReference type="Gene3D" id="2.40.50.140">
    <property type="entry name" value="Nucleic acid-binding proteins"/>
    <property type="match status" value="1"/>
</dbReference>
<evidence type="ECO:0000256" key="3">
    <source>
        <dbReference type="PIRNR" id="PIRNR002070"/>
    </source>
</evidence>
<dbReference type="InterPro" id="IPR012340">
    <property type="entry name" value="NA-bd_OB-fold"/>
</dbReference>
<dbReference type="HAMAP" id="MF_00984">
    <property type="entry name" value="SSB"/>
    <property type="match status" value="1"/>
</dbReference>
<evidence type="ECO:0000313" key="5">
    <source>
        <dbReference type="EMBL" id="HCW92257.1"/>
    </source>
</evidence>
<dbReference type="CDD" id="cd04496">
    <property type="entry name" value="SSB_OBF"/>
    <property type="match status" value="1"/>
</dbReference>
<comment type="subunit">
    <text evidence="2">Homotetramer.</text>
</comment>
<gene>
    <name evidence="5" type="ORF">DHM44_01080</name>
</gene>
<feature type="region of interest" description="Disordered" evidence="4">
    <location>
        <begin position="104"/>
        <end position="144"/>
    </location>
</feature>
<dbReference type="PROSITE" id="PS50935">
    <property type="entry name" value="SSB"/>
    <property type="match status" value="1"/>
</dbReference>
<dbReference type="OMA" id="FLRCNVW"/>
<dbReference type="GO" id="GO:0006260">
    <property type="term" value="P:DNA replication"/>
    <property type="evidence" value="ECO:0007669"/>
    <property type="project" value="InterPro"/>
</dbReference>
<dbReference type="InterPro" id="IPR011344">
    <property type="entry name" value="ssDNA-bd"/>
</dbReference>
<protein>
    <recommendedName>
        <fullName evidence="2 3">Single-stranded DNA-binding protein</fullName>
        <shortName evidence="2">SSB</shortName>
    </recommendedName>
</protein>
<keyword evidence="1 2" id="KW-0238">DNA-binding</keyword>
<dbReference type="GO" id="GO:0003697">
    <property type="term" value="F:single-stranded DNA binding"/>
    <property type="evidence" value="ECO:0007669"/>
    <property type="project" value="UniProtKB-UniRule"/>
</dbReference>
<comment type="caution">
    <text evidence="2">Lacks conserved residue(s) required for the propagation of feature annotation.</text>
</comment>
<dbReference type="GO" id="GO:0009295">
    <property type="term" value="C:nucleoid"/>
    <property type="evidence" value="ECO:0007669"/>
    <property type="project" value="TreeGrafter"/>
</dbReference>
<organism evidence="5 6">
    <name type="scientific">Flexistipes sinusarabici</name>
    <dbReference type="NCBI Taxonomy" id="2352"/>
    <lineage>
        <taxon>Bacteria</taxon>
        <taxon>Pseudomonadati</taxon>
        <taxon>Deferribacterota</taxon>
        <taxon>Deferribacteres</taxon>
        <taxon>Deferribacterales</taxon>
        <taxon>Flexistipitaceae</taxon>
        <taxon>Flexistipes</taxon>
    </lineage>
</organism>